<dbReference type="SUPFAM" id="SSF53850">
    <property type="entry name" value="Periplasmic binding protein-like II"/>
    <property type="match status" value="1"/>
</dbReference>
<keyword evidence="3" id="KW-1185">Reference proteome</keyword>
<dbReference type="NCBIfam" id="TIGR02122">
    <property type="entry name" value="TRAP_TAXI"/>
    <property type="match status" value="1"/>
</dbReference>
<organism evidence="2 3">
    <name type="scientific">Sediminivirga luteola</name>
    <dbReference type="NCBI Taxonomy" id="1774748"/>
    <lineage>
        <taxon>Bacteria</taxon>
        <taxon>Bacillati</taxon>
        <taxon>Actinomycetota</taxon>
        <taxon>Actinomycetes</taxon>
        <taxon>Micrococcales</taxon>
        <taxon>Brevibacteriaceae</taxon>
        <taxon>Sediminivirga</taxon>
    </lineage>
</organism>
<feature type="chain" id="PRO_5038603144" evidence="1">
    <location>
        <begin position="26"/>
        <end position="310"/>
    </location>
</feature>
<dbReference type="PROSITE" id="PS51318">
    <property type="entry name" value="TAT"/>
    <property type="match status" value="1"/>
</dbReference>
<dbReference type="RefSeq" id="WP_188551011.1">
    <property type="nucleotide sequence ID" value="NZ_BMFY01000009.1"/>
</dbReference>
<dbReference type="Proteomes" id="UP000616114">
    <property type="component" value="Unassembled WGS sequence"/>
</dbReference>
<name>A0A8J2TZE2_9MICO</name>
<sequence length="310" mass="32758">MTGTRLPRRGVLAAGLAGALLPALGCEGPQVPAPDSPLRLATGPEGAVYREIGQAIADVVNREWPQAQLELLYTDASWENIRLLDRGEVELVLMNIDIAESEGSGALALGRLFESVFHVVVPAEAAVRSLRDLDGREIACGLPLSGSRFMAQAIFEVAGIRPRLRDYSQAASATALMDGEVEAVVSLTGMPTPALAQLGEHGGFALLSLADVVEDVVAATPMHYMPVTVPVSMYPGLGTAQTLAVPTLLGADARLPEEIAWRLTGLVFDHAAELSQARPEAGQINVRTGAATVPVPLHPGAARWFREQKP</sequence>
<dbReference type="Gene3D" id="3.40.190.10">
    <property type="entry name" value="Periplasmic binding protein-like II"/>
    <property type="match status" value="2"/>
</dbReference>
<gene>
    <name evidence="2" type="ORF">GCM10011333_22830</name>
</gene>
<comment type="caution">
    <text evidence="2">The sequence shown here is derived from an EMBL/GenBank/DDBJ whole genome shotgun (WGS) entry which is preliminary data.</text>
</comment>
<feature type="signal peptide" evidence="1">
    <location>
        <begin position="1"/>
        <end position="25"/>
    </location>
</feature>
<protein>
    <submittedName>
        <fullName evidence="2">C4-dicarboxylate ABC transporter substrate-binding protein</fullName>
    </submittedName>
</protein>
<reference evidence="2" key="1">
    <citation type="journal article" date="2014" name="Int. J. Syst. Evol. Microbiol.">
        <title>Complete genome sequence of Corynebacterium casei LMG S-19264T (=DSM 44701T), isolated from a smear-ripened cheese.</title>
        <authorList>
            <consortium name="US DOE Joint Genome Institute (JGI-PGF)"/>
            <person name="Walter F."/>
            <person name="Albersmeier A."/>
            <person name="Kalinowski J."/>
            <person name="Ruckert C."/>
        </authorList>
    </citation>
    <scope>NUCLEOTIDE SEQUENCE</scope>
    <source>
        <strain evidence="2">CGMCC 1.12785</strain>
    </source>
</reference>
<dbReference type="PANTHER" id="PTHR42941:SF1">
    <property type="entry name" value="SLL1037 PROTEIN"/>
    <property type="match status" value="1"/>
</dbReference>
<proteinExistence type="predicted"/>
<evidence type="ECO:0000313" key="2">
    <source>
        <dbReference type="EMBL" id="GGA19103.1"/>
    </source>
</evidence>
<keyword evidence="1" id="KW-0732">Signal</keyword>
<dbReference type="InterPro" id="IPR006311">
    <property type="entry name" value="TAT_signal"/>
</dbReference>
<dbReference type="PANTHER" id="PTHR42941">
    <property type="entry name" value="SLL1037 PROTEIN"/>
    <property type="match status" value="1"/>
</dbReference>
<dbReference type="AlphaFoldDB" id="A0A8J2TZE2"/>
<evidence type="ECO:0000313" key="3">
    <source>
        <dbReference type="Proteomes" id="UP000616114"/>
    </source>
</evidence>
<dbReference type="Pfam" id="PF16868">
    <property type="entry name" value="NMT1_3"/>
    <property type="match status" value="1"/>
</dbReference>
<dbReference type="InterPro" id="IPR011852">
    <property type="entry name" value="TRAP_TAXI"/>
</dbReference>
<accession>A0A8J2TZE2</accession>
<reference evidence="2" key="2">
    <citation type="submission" date="2020-09" db="EMBL/GenBank/DDBJ databases">
        <authorList>
            <person name="Sun Q."/>
            <person name="Zhou Y."/>
        </authorList>
    </citation>
    <scope>NUCLEOTIDE SEQUENCE</scope>
    <source>
        <strain evidence="2">CGMCC 1.12785</strain>
    </source>
</reference>
<evidence type="ECO:0000256" key="1">
    <source>
        <dbReference type="SAM" id="SignalP"/>
    </source>
</evidence>
<dbReference type="EMBL" id="BMFY01000009">
    <property type="protein sequence ID" value="GGA19103.1"/>
    <property type="molecule type" value="Genomic_DNA"/>
</dbReference>